<dbReference type="PATRIC" id="fig|68170.10.peg.955"/>
<comment type="caution">
    <text evidence="1">The sequence shown here is derived from an EMBL/GenBank/DDBJ whole genome shotgun (WGS) entry which is preliminary data.</text>
</comment>
<evidence type="ECO:0000313" key="2">
    <source>
        <dbReference type="Proteomes" id="UP000033393"/>
    </source>
</evidence>
<name>A0A0F0H820_LENAE</name>
<reference evidence="1 2" key="1">
    <citation type="submission" date="2015-02" db="EMBL/GenBank/DDBJ databases">
        <authorList>
            <person name="Ju K.-S."/>
            <person name="Doroghazi J.R."/>
            <person name="Metcalf W."/>
        </authorList>
    </citation>
    <scope>NUCLEOTIDE SEQUENCE [LARGE SCALE GENOMIC DNA]</scope>
    <source>
        <strain evidence="1 2">NRRL B-16140</strain>
    </source>
</reference>
<accession>A0A0F0H820</accession>
<keyword evidence="2" id="KW-1185">Reference proteome</keyword>
<protein>
    <submittedName>
        <fullName evidence="1">Uncharacterized protein</fullName>
    </submittedName>
</protein>
<sequence length="108" mass="11692">MIVVRSLDWVIVVPHELVVVPLKMLAQHGDEESGSVMVRADDGALGEPSHLVCALSCKAPVRGSMIRTPRSRSALSRCSPVSSPQRHPVHAAMMMSRLAVSPPMGWWG</sequence>
<evidence type="ECO:0000313" key="1">
    <source>
        <dbReference type="EMBL" id="KJK50457.1"/>
    </source>
</evidence>
<dbReference type="AlphaFoldDB" id="A0A0F0H820"/>
<proteinExistence type="predicted"/>
<gene>
    <name evidence="1" type="ORF">UK23_10735</name>
</gene>
<dbReference type="Proteomes" id="UP000033393">
    <property type="component" value="Unassembled WGS sequence"/>
</dbReference>
<organism evidence="1 2">
    <name type="scientific">Lentzea aerocolonigenes</name>
    <name type="common">Lechevalieria aerocolonigenes</name>
    <name type="synonym">Saccharothrix aerocolonigenes</name>
    <dbReference type="NCBI Taxonomy" id="68170"/>
    <lineage>
        <taxon>Bacteria</taxon>
        <taxon>Bacillati</taxon>
        <taxon>Actinomycetota</taxon>
        <taxon>Actinomycetes</taxon>
        <taxon>Pseudonocardiales</taxon>
        <taxon>Pseudonocardiaceae</taxon>
        <taxon>Lentzea</taxon>
    </lineage>
</organism>
<dbReference type="EMBL" id="JYJG01000059">
    <property type="protein sequence ID" value="KJK50457.1"/>
    <property type="molecule type" value="Genomic_DNA"/>
</dbReference>